<evidence type="ECO:0000256" key="3">
    <source>
        <dbReference type="ARBA" id="ARBA00009731"/>
    </source>
</evidence>
<evidence type="ECO:0000256" key="1">
    <source>
        <dbReference type="ARBA" id="ARBA00004389"/>
    </source>
</evidence>
<evidence type="ECO:0000256" key="5">
    <source>
        <dbReference type="ARBA" id="ARBA00017467"/>
    </source>
</evidence>
<dbReference type="PANTHER" id="PTHR12154">
    <property type="entry name" value="GLYCOSYL TRANSFERASE-RELATED"/>
    <property type="match status" value="1"/>
</dbReference>
<dbReference type="GO" id="GO:0004577">
    <property type="term" value="F:N-acetylglucosaminyldiphosphodolichol N-acetylglucosaminyltransferase activity"/>
    <property type="evidence" value="ECO:0007669"/>
    <property type="project" value="TreeGrafter"/>
</dbReference>
<dbReference type="Proteomes" id="UP001153618">
    <property type="component" value="Unassembled WGS sequence"/>
</dbReference>
<feature type="transmembrane region" description="Helical" evidence="11">
    <location>
        <begin position="12"/>
        <end position="38"/>
    </location>
</feature>
<dbReference type="AlphaFoldDB" id="A0A9W4MVB9"/>
<evidence type="ECO:0000256" key="11">
    <source>
        <dbReference type="RuleBase" id="RU362127"/>
    </source>
</evidence>
<proteinExistence type="inferred from homology"/>
<accession>A0A9W4MVB9</accession>
<keyword evidence="9 11" id="KW-0472">Membrane</keyword>
<dbReference type="Gene3D" id="3.40.50.2000">
    <property type="entry name" value="Glycogen Phosphorylase B"/>
    <property type="match status" value="1"/>
</dbReference>
<dbReference type="Pfam" id="PF08660">
    <property type="entry name" value="Alg14"/>
    <property type="match status" value="1"/>
</dbReference>
<dbReference type="PANTHER" id="PTHR12154:SF4">
    <property type="entry name" value="UDP-N-ACETYLGLUCOSAMINE TRANSFERASE SUBUNIT ALG14 HOMOLOG"/>
    <property type="match status" value="1"/>
</dbReference>
<comment type="subunit">
    <text evidence="4 11">Heterodimer with ALG13 to form a functional enzyme.</text>
</comment>
<dbReference type="EMBL" id="CAJVOS010000038">
    <property type="protein sequence ID" value="CAG8166474.1"/>
    <property type="molecule type" value="Genomic_DNA"/>
</dbReference>
<evidence type="ECO:0000256" key="2">
    <source>
        <dbReference type="ARBA" id="ARBA00004590"/>
    </source>
</evidence>
<evidence type="ECO:0000256" key="9">
    <source>
        <dbReference type="ARBA" id="ARBA00023136"/>
    </source>
</evidence>
<evidence type="ECO:0000256" key="8">
    <source>
        <dbReference type="ARBA" id="ARBA00022989"/>
    </source>
</evidence>
<gene>
    <name evidence="11" type="primary">ALG14</name>
    <name evidence="12" type="ORF">POLS_LOCUS6540</name>
</gene>
<keyword evidence="8 11" id="KW-1133">Transmembrane helix</keyword>
<keyword evidence="13" id="KW-1185">Reference proteome</keyword>
<organism evidence="12 13">
    <name type="scientific">Penicillium olsonii</name>
    <dbReference type="NCBI Taxonomy" id="99116"/>
    <lineage>
        <taxon>Eukaryota</taxon>
        <taxon>Fungi</taxon>
        <taxon>Dikarya</taxon>
        <taxon>Ascomycota</taxon>
        <taxon>Pezizomycotina</taxon>
        <taxon>Eurotiomycetes</taxon>
        <taxon>Eurotiomycetidae</taxon>
        <taxon>Eurotiales</taxon>
        <taxon>Aspergillaceae</taxon>
        <taxon>Penicillium</taxon>
    </lineage>
</organism>
<feature type="transmembrane region" description="Helical" evidence="11">
    <location>
        <begin position="173"/>
        <end position="198"/>
    </location>
</feature>
<protein>
    <recommendedName>
        <fullName evidence="5 11">UDP-N-acetylglucosamine transferase subunit ALG14</fullName>
    </recommendedName>
    <alternativeName>
        <fullName evidence="10 11">Asparagine-linked glycosylation protein 14</fullName>
    </alternativeName>
</protein>
<keyword evidence="6 11" id="KW-0812">Transmembrane</keyword>
<evidence type="ECO:0000313" key="13">
    <source>
        <dbReference type="Proteomes" id="UP001153618"/>
    </source>
</evidence>
<comment type="subcellular location">
    <subcellularLocation>
        <location evidence="1 11">Endoplasmic reticulum membrane</location>
        <topology evidence="1 11">Single-pass membrane protein</topology>
    </subcellularLocation>
    <subcellularLocation>
        <location evidence="2">Nucleus membrane</location>
        <topology evidence="2">Single-pass membrane protein</topology>
    </subcellularLocation>
</comment>
<sequence>MSPSFAGSLWGWLLWSIVPAITLGISILFIAVVSLAISQNTLPLKTRRRGTPVHIMIVLGSGGHTAEMFFMMARSNFLPKNNTYRTYVVSSGDHFSADKAKEFETKQANGGEAPNYTIVTVPRARRVHQSYLTAPFSTLHCLWVCLAVLQGRYPKYSIPEQFTAYPDIILTNGPAIAVCMVVAAKLIRFVLFFINWGLWLRGRSPLYAVSKLRTMFVESWARVNTLSMTGVLLLPIVDRFLVQWPALAGRRAWWRMKKTLYAGWLVR</sequence>
<comment type="similarity">
    <text evidence="3 11">Belongs to the ALG14 family.</text>
</comment>
<comment type="function">
    <text evidence="11">Involved in protein N-glycosylation. Essential for the second step of the dolichol-linked oligosaccharide pathway. Anchors the catalytic subunit ALG13 to the ER.</text>
</comment>
<dbReference type="GO" id="GO:0043541">
    <property type="term" value="C:UDP-N-acetylglucosamine transferase complex"/>
    <property type="evidence" value="ECO:0007669"/>
    <property type="project" value="TreeGrafter"/>
</dbReference>
<dbReference type="GO" id="GO:0031965">
    <property type="term" value="C:nuclear membrane"/>
    <property type="evidence" value="ECO:0007669"/>
    <property type="project" value="UniProtKB-SubCell"/>
</dbReference>
<evidence type="ECO:0000256" key="6">
    <source>
        <dbReference type="ARBA" id="ARBA00022692"/>
    </source>
</evidence>
<evidence type="ECO:0000256" key="7">
    <source>
        <dbReference type="ARBA" id="ARBA00022824"/>
    </source>
</evidence>
<comment type="caution">
    <text evidence="12">The sequence shown here is derived from an EMBL/GenBank/DDBJ whole genome shotgun (WGS) entry which is preliminary data.</text>
</comment>
<evidence type="ECO:0000256" key="4">
    <source>
        <dbReference type="ARBA" id="ARBA00011335"/>
    </source>
</evidence>
<evidence type="ECO:0000256" key="10">
    <source>
        <dbReference type="ARBA" id="ARBA00032062"/>
    </source>
</evidence>
<keyword evidence="7 11" id="KW-0256">Endoplasmic reticulum</keyword>
<feature type="transmembrane region" description="Helical" evidence="11">
    <location>
        <begin position="219"/>
        <end position="237"/>
    </location>
</feature>
<dbReference type="InterPro" id="IPR013969">
    <property type="entry name" value="Oligosacch_biosynth_Alg14"/>
</dbReference>
<comment type="caution">
    <text evidence="11">Lacks conserved residue(s) required for the propagation of feature annotation.</text>
</comment>
<dbReference type="OrthoDB" id="37659at2759"/>
<name>A0A9W4MVB9_PENOL</name>
<reference evidence="12" key="1">
    <citation type="submission" date="2021-07" db="EMBL/GenBank/DDBJ databases">
        <authorList>
            <person name="Branca A.L. A."/>
        </authorList>
    </citation>
    <scope>NUCLEOTIDE SEQUENCE</scope>
</reference>
<dbReference type="GO" id="GO:0006488">
    <property type="term" value="P:dolichol-linked oligosaccharide biosynthetic process"/>
    <property type="evidence" value="ECO:0007669"/>
    <property type="project" value="InterPro"/>
</dbReference>
<evidence type="ECO:0000313" key="12">
    <source>
        <dbReference type="EMBL" id="CAG8166474.1"/>
    </source>
</evidence>